<dbReference type="InterPro" id="IPR036737">
    <property type="entry name" value="OmpA-like_sf"/>
</dbReference>
<dbReference type="PANTHER" id="PTHR30329">
    <property type="entry name" value="STATOR ELEMENT OF FLAGELLAR MOTOR COMPLEX"/>
    <property type="match status" value="1"/>
</dbReference>
<dbReference type="RefSeq" id="WP_139448700.1">
    <property type="nucleotide sequence ID" value="NZ_SMDR01000002.1"/>
</dbReference>
<comment type="subcellular location">
    <subcellularLocation>
        <location evidence="1">Cell outer membrane</location>
    </subcellularLocation>
</comment>
<proteinExistence type="predicted"/>
<dbReference type="InterPro" id="IPR050330">
    <property type="entry name" value="Bact_OuterMem_StrucFunc"/>
</dbReference>
<reference evidence="9 10" key="1">
    <citation type="submission" date="2019-03" db="EMBL/GenBank/DDBJ databases">
        <title>Arenimonas daejeonensis sp. nov., isolated from compost.</title>
        <authorList>
            <person name="Jeon C.O."/>
        </authorList>
    </citation>
    <scope>NUCLEOTIDE SEQUENCE [LARGE SCALE GENOMIC DNA]</scope>
    <source>
        <strain evidence="9 10">R29</strain>
    </source>
</reference>
<organism evidence="9 10">
    <name type="scientific">Arenimonas terrae</name>
    <dbReference type="NCBI Taxonomy" id="2546226"/>
    <lineage>
        <taxon>Bacteria</taxon>
        <taxon>Pseudomonadati</taxon>
        <taxon>Pseudomonadota</taxon>
        <taxon>Gammaproteobacteria</taxon>
        <taxon>Lysobacterales</taxon>
        <taxon>Lysobacteraceae</taxon>
        <taxon>Arenimonas</taxon>
    </lineage>
</organism>
<evidence type="ECO:0000313" key="9">
    <source>
        <dbReference type="EMBL" id="TNJ33862.1"/>
    </source>
</evidence>
<evidence type="ECO:0000256" key="2">
    <source>
        <dbReference type="ARBA" id="ARBA00023136"/>
    </source>
</evidence>
<dbReference type="OrthoDB" id="5976031at2"/>
<dbReference type="InterPro" id="IPR006665">
    <property type="entry name" value="OmpA-like"/>
</dbReference>
<dbReference type="PRINTS" id="PR01021">
    <property type="entry name" value="OMPADOMAIN"/>
</dbReference>
<dbReference type="Pfam" id="PF00691">
    <property type="entry name" value="OmpA"/>
    <property type="match status" value="1"/>
</dbReference>
<evidence type="ECO:0000256" key="1">
    <source>
        <dbReference type="ARBA" id="ARBA00004442"/>
    </source>
</evidence>
<dbReference type="SUPFAM" id="SSF103088">
    <property type="entry name" value="OmpA-like"/>
    <property type="match status" value="1"/>
</dbReference>
<dbReference type="GO" id="GO:0009279">
    <property type="term" value="C:cell outer membrane"/>
    <property type="evidence" value="ECO:0007669"/>
    <property type="project" value="UniProtKB-SubCell"/>
</dbReference>
<feature type="coiled-coil region" evidence="5">
    <location>
        <begin position="86"/>
        <end position="137"/>
    </location>
</feature>
<evidence type="ECO:0000256" key="5">
    <source>
        <dbReference type="SAM" id="Coils"/>
    </source>
</evidence>
<gene>
    <name evidence="9" type="ORF">E1B00_11070</name>
</gene>
<dbReference type="Gene3D" id="3.30.1330.60">
    <property type="entry name" value="OmpA-like domain"/>
    <property type="match status" value="1"/>
</dbReference>
<dbReference type="CDD" id="cd07185">
    <property type="entry name" value="OmpA_C-like"/>
    <property type="match status" value="1"/>
</dbReference>
<feature type="signal peptide" evidence="7">
    <location>
        <begin position="1"/>
        <end position="22"/>
    </location>
</feature>
<sequence>MRLTFAPMLLLALSLGAGPALADPSEHEIAVARLQAELQALESDPSLADLAGLERLKARQAIAAAQNAKRKDREHRLTLAGRWIAAARAAAEAELLEGQSDQLDRERDQIMVEASRREAEQARRESERLRLQSLAREEAIQRELEASAATQTAALEAASAETAQARKLADARAREAELARKEAELAAAVAADDITDAAAPPSRREGGRTVYTLAGNAFGSGSASLTAQAQASLRTLAGQLRGGAGTVSIEGHTDSQGADAANMALSQRRAEAVRRALEDAGLPSARLSAGGRGETVPVADNTSAEGRARNRRVEIIVN</sequence>
<dbReference type="AlphaFoldDB" id="A0A5C4RS61"/>
<evidence type="ECO:0000259" key="8">
    <source>
        <dbReference type="PROSITE" id="PS51123"/>
    </source>
</evidence>
<keyword evidence="5" id="KW-0175">Coiled coil</keyword>
<dbReference type="InterPro" id="IPR006664">
    <property type="entry name" value="OMP_bac"/>
</dbReference>
<feature type="chain" id="PRO_5022815161" description="OmpA-like domain-containing protein" evidence="7">
    <location>
        <begin position="23"/>
        <end position="318"/>
    </location>
</feature>
<evidence type="ECO:0000313" key="10">
    <source>
        <dbReference type="Proteomes" id="UP000305760"/>
    </source>
</evidence>
<dbReference type="PROSITE" id="PS51123">
    <property type="entry name" value="OMPA_2"/>
    <property type="match status" value="1"/>
</dbReference>
<name>A0A5C4RS61_9GAMM</name>
<keyword evidence="10" id="KW-1185">Reference proteome</keyword>
<accession>A0A5C4RS61</accession>
<feature type="domain" description="OmpA-like" evidence="8">
    <location>
        <begin position="205"/>
        <end position="318"/>
    </location>
</feature>
<evidence type="ECO:0000256" key="3">
    <source>
        <dbReference type="ARBA" id="ARBA00023237"/>
    </source>
</evidence>
<evidence type="ECO:0000256" key="4">
    <source>
        <dbReference type="PROSITE-ProRule" id="PRU00473"/>
    </source>
</evidence>
<keyword evidence="3" id="KW-0998">Cell outer membrane</keyword>
<protein>
    <recommendedName>
        <fullName evidence="8">OmpA-like domain-containing protein</fullName>
    </recommendedName>
</protein>
<feature type="region of interest" description="Disordered" evidence="6">
    <location>
        <begin position="284"/>
        <end position="305"/>
    </location>
</feature>
<keyword evidence="2 4" id="KW-0472">Membrane</keyword>
<keyword evidence="7" id="KW-0732">Signal</keyword>
<evidence type="ECO:0000256" key="6">
    <source>
        <dbReference type="SAM" id="MobiDB-lite"/>
    </source>
</evidence>
<dbReference type="PANTHER" id="PTHR30329:SF21">
    <property type="entry name" value="LIPOPROTEIN YIAD-RELATED"/>
    <property type="match status" value="1"/>
</dbReference>
<comment type="caution">
    <text evidence="9">The sequence shown here is derived from an EMBL/GenBank/DDBJ whole genome shotgun (WGS) entry which is preliminary data.</text>
</comment>
<dbReference type="Proteomes" id="UP000305760">
    <property type="component" value="Unassembled WGS sequence"/>
</dbReference>
<evidence type="ECO:0000256" key="7">
    <source>
        <dbReference type="SAM" id="SignalP"/>
    </source>
</evidence>
<dbReference type="EMBL" id="SMDR01000002">
    <property type="protein sequence ID" value="TNJ33862.1"/>
    <property type="molecule type" value="Genomic_DNA"/>
</dbReference>